<evidence type="ECO:0000256" key="1">
    <source>
        <dbReference type="ARBA" id="ARBA00009995"/>
    </source>
</evidence>
<dbReference type="InterPro" id="IPR002213">
    <property type="entry name" value="UDP_glucos_trans"/>
</dbReference>
<dbReference type="Gene3D" id="3.40.50.2000">
    <property type="entry name" value="Glycogen Phosphorylase B"/>
    <property type="match status" value="1"/>
</dbReference>
<keyword evidence="3" id="KW-0808">Transferase</keyword>
<reference evidence="5" key="1">
    <citation type="submission" date="2023-04" db="EMBL/GenBank/DDBJ databases">
        <title>Chromosome-level genome of Chaenocephalus aceratus.</title>
        <authorList>
            <person name="Park H."/>
        </authorList>
    </citation>
    <scope>NUCLEOTIDE SEQUENCE</scope>
    <source>
        <strain evidence="5">DE</strain>
        <tissue evidence="5">Muscle</tissue>
    </source>
</reference>
<dbReference type="Pfam" id="PF00201">
    <property type="entry name" value="UDPGT"/>
    <property type="match status" value="1"/>
</dbReference>
<evidence type="ECO:0000313" key="6">
    <source>
        <dbReference type="Proteomes" id="UP001228049"/>
    </source>
</evidence>
<dbReference type="PANTHER" id="PTHR48043:SF140">
    <property type="entry name" value="UDP-GLUCURONOSYLTRANSFERASE 2A1"/>
    <property type="match status" value="1"/>
</dbReference>
<evidence type="ECO:0000256" key="2">
    <source>
        <dbReference type="ARBA" id="ARBA00022676"/>
    </source>
</evidence>
<organism evidence="5 6">
    <name type="scientific">Dissostichus eleginoides</name>
    <name type="common">Patagonian toothfish</name>
    <name type="synonym">Dissostichus amissus</name>
    <dbReference type="NCBI Taxonomy" id="100907"/>
    <lineage>
        <taxon>Eukaryota</taxon>
        <taxon>Metazoa</taxon>
        <taxon>Chordata</taxon>
        <taxon>Craniata</taxon>
        <taxon>Vertebrata</taxon>
        <taxon>Euteleostomi</taxon>
        <taxon>Actinopterygii</taxon>
        <taxon>Neopterygii</taxon>
        <taxon>Teleostei</taxon>
        <taxon>Neoteleostei</taxon>
        <taxon>Acanthomorphata</taxon>
        <taxon>Eupercaria</taxon>
        <taxon>Perciformes</taxon>
        <taxon>Notothenioidei</taxon>
        <taxon>Nototheniidae</taxon>
        <taxon>Dissostichus</taxon>
    </lineage>
</organism>
<name>A0AAD9FC64_DISEL</name>
<proteinExistence type="inferred from homology"/>
<sequence length="549" mass="62256">MTAEAALQNLKKTMDDEQESQDDTKGMRMASCDDEILSWLYWVSLKIKADIRESPRYDVMGGIDQHHAEEVVPQSLYLLLRLLCTDDDDQENMDKQTVNTKLLSIAQDIVFLASGGQRPTPKHIGIGVAVHQATRSKGLVQLLHAAGHSISYESVLRTDTAIANEAVKQYFDNGRVFIPQNFVNAKLPGYIMYANDNIDINEETLDGKGTFHASQTAAFRRSEPQEQIPKVKLISGRAKSLSIPPGMFELKDAKMESQKPPPKFHGPVTPEIKSVNGSTFQDWPPDYLSVCVLLILSVTWSANGGNILVWYTEGSHWINMKPVLETLVGRGHQVKVLIPSTSMFMNSSEPSRFGYEPFNVSVSKENIEALMEEFLHFSVYEMDHMSYLQIYIRFIDLMRVNMQNSLKMLDGVLKSETIMKKLKEGKYDLLLADPVYPGSDLLAEILGIPLVYSLHFSIAHNWERYCGQLPAPPSFVPGAMSKLTDNMDFSERVWNFLYYALQDTVQHHIFWKELDKYYSEVKGTPTSACETMDRLNLYQRYGGVCAEFW</sequence>
<evidence type="ECO:0000256" key="3">
    <source>
        <dbReference type="ARBA" id="ARBA00022679"/>
    </source>
</evidence>
<feature type="region of interest" description="Disordered" evidence="4">
    <location>
        <begin position="1"/>
        <end position="27"/>
    </location>
</feature>
<protein>
    <submittedName>
        <fullName evidence="5">UDP-glucuronosyltransferase 2A2</fullName>
    </submittedName>
</protein>
<dbReference type="AlphaFoldDB" id="A0AAD9FC64"/>
<dbReference type="SUPFAM" id="SSF53756">
    <property type="entry name" value="UDP-Glycosyltransferase/glycogen phosphorylase"/>
    <property type="match status" value="1"/>
</dbReference>
<comment type="caution">
    <text evidence="5">The sequence shown here is derived from an EMBL/GenBank/DDBJ whole genome shotgun (WGS) entry which is preliminary data.</text>
</comment>
<accession>A0AAD9FC64</accession>
<dbReference type="PANTHER" id="PTHR48043">
    <property type="entry name" value="EG:EG0003.4 PROTEIN-RELATED"/>
    <property type="match status" value="1"/>
</dbReference>
<comment type="similarity">
    <text evidence="1">Belongs to the UDP-glycosyltransferase family.</text>
</comment>
<dbReference type="InterPro" id="IPR050271">
    <property type="entry name" value="UDP-glycosyltransferase"/>
</dbReference>
<gene>
    <name evidence="5" type="ORF">KUDE01_008399</name>
</gene>
<dbReference type="GO" id="GO:0015020">
    <property type="term" value="F:glucuronosyltransferase activity"/>
    <property type="evidence" value="ECO:0007669"/>
    <property type="project" value="TreeGrafter"/>
</dbReference>
<evidence type="ECO:0000256" key="4">
    <source>
        <dbReference type="SAM" id="MobiDB-lite"/>
    </source>
</evidence>
<dbReference type="EMBL" id="JASDAP010000013">
    <property type="protein sequence ID" value="KAK1893330.1"/>
    <property type="molecule type" value="Genomic_DNA"/>
</dbReference>
<keyword evidence="2" id="KW-0328">Glycosyltransferase</keyword>
<keyword evidence="6" id="KW-1185">Reference proteome</keyword>
<dbReference type="Proteomes" id="UP001228049">
    <property type="component" value="Unassembled WGS sequence"/>
</dbReference>
<evidence type="ECO:0000313" key="5">
    <source>
        <dbReference type="EMBL" id="KAK1893330.1"/>
    </source>
</evidence>